<dbReference type="GO" id="GO:0016020">
    <property type="term" value="C:membrane"/>
    <property type="evidence" value="ECO:0007669"/>
    <property type="project" value="UniProtKB-SubCell"/>
</dbReference>
<dbReference type="InterPro" id="IPR006202">
    <property type="entry name" value="Neur_chan_lig-bd"/>
</dbReference>
<protein>
    <submittedName>
        <fullName evidence="8">Neuronal acetylcholine receptor subunit alpha-6</fullName>
    </submittedName>
</protein>
<evidence type="ECO:0000313" key="8">
    <source>
        <dbReference type="EMBL" id="OXA63891.1"/>
    </source>
</evidence>
<feature type="transmembrane region" description="Helical" evidence="5">
    <location>
        <begin position="279"/>
        <end position="299"/>
    </location>
</feature>
<evidence type="ECO:0000259" key="7">
    <source>
        <dbReference type="Pfam" id="PF02932"/>
    </source>
</evidence>
<accession>A0A226F3X4</accession>
<dbReference type="Proteomes" id="UP000198287">
    <property type="component" value="Unassembled WGS sequence"/>
</dbReference>
<keyword evidence="3 5" id="KW-1133">Transmembrane helix</keyword>
<dbReference type="STRING" id="158441.A0A226F3X4"/>
<dbReference type="Pfam" id="PF02931">
    <property type="entry name" value="Neur_chan_LBD"/>
    <property type="match status" value="1"/>
</dbReference>
<comment type="caution">
    <text evidence="8">The sequence shown here is derived from an EMBL/GenBank/DDBJ whole genome shotgun (WGS) entry which is preliminary data.</text>
</comment>
<feature type="transmembrane region" description="Helical" evidence="5">
    <location>
        <begin position="403"/>
        <end position="429"/>
    </location>
</feature>
<gene>
    <name evidence="8" type="ORF">Fcan01_02615</name>
</gene>
<dbReference type="InterPro" id="IPR006029">
    <property type="entry name" value="Neurotrans-gated_channel_TM"/>
</dbReference>
<evidence type="ECO:0000313" key="9">
    <source>
        <dbReference type="Proteomes" id="UP000198287"/>
    </source>
</evidence>
<dbReference type="PANTHER" id="PTHR18945">
    <property type="entry name" value="NEUROTRANSMITTER GATED ION CHANNEL"/>
    <property type="match status" value="1"/>
</dbReference>
<feature type="transmembrane region" description="Helical" evidence="5">
    <location>
        <begin position="311"/>
        <end position="338"/>
    </location>
</feature>
<dbReference type="FunFam" id="2.70.170.10:FF:000028">
    <property type="entry name" value="AcetylCholine Receptor"/>
    <property type="match status" value="1"/>
</dbReference>
<comment type="subcellular location">
    <subcellularLocation>
        <location evidence="1">Membrane</location>
        <topology evidence="1">Multi-pass membrane protein</topology>
    </subcellularLocation>
</comment>
<dbReference type="AlphaFoldDB" id="A0A226F3X4"/>
<proteinExistence type="predicted"/>
<keyword evidence="4 5" id="KW-0472">Membrane</keyword>
<dbReference type="GO" id="GO:0005230">
    <property type="term" value="F:extracellular ligand-gated monoatomic ion channel activity"/>
    <property type="evidence" value="ECO:0007669"/>
    <property type="project" value="InterPro"/>
</dbReference>
<keyword evidence="9" id="KW-1185">Reference proteome</keyword>
<dbReference type="SUPFAM" id="SSF63712">
    <property type="entry name" value="Nicotinic receptor ligand binding domain-like"/>
    <property type="match status" value="1"/>
</dbReference>
<dbReference type="Gene3D" id="2.70.170.10">
    <property type="entry name" value="Neurotransmitter-gated ion-channel ligand-binding domain"/>
    <property type="match status" value="1"/>
</dbReference>
<dbReference type="InterPro" id="IPR036719">
    <property type="entry name" value="Neuro-gated_channel_TM_sf"/>
</dbReference>
<dbReference type="OMA" id="ILTQTSC"/>
<evidence type="ECO:0000256" key="4">
    <source>
        <dbReference type="ARBA" id="ARBA00023136"/>
    </source>
</evidence>
<dbReference type="SUPFAM" id="SSF90112">
    <property type="entry name" value="Neurotransmitter-gated ion-channel transmembrane pore"/>
    <property type="match status" value="1"/>
</dbReference>
<reference evidence="8 9" key="1">
    <citation type="submission" date="2015-12" db="EMBL/GenBank/DDBJ databases">
        <title>The genome of Folsomia candida.</title>
        <authorList>
            <person name="Faddeeva A."/>
            <person name="Derks M.F."/>
            <person name="Anvar Y."/>
            <person name="Smit S."/>
            <person name="Van Straalen N."/>
            <person name="Roelofs D."/>
        </authorList>
    </citation>
    <scope>NUCLEOTIDE SEQUENCE [LARGE SCALE GENOMIC DNA]</scope>
    <source>
        <strain evidence="8 9">VU population</strain>
        <tissue evidence="8">Whole body</tissue>
    </source>
</reference>
<feature type="domain" description="Neurotransmitter-gated ion-channel ligand-binding" evidence="6">
    <location>
        <begin position="36"/>
        <end position="249"/>
    </location>
</feature>
<evidence type="ECO:0000256" key="2">
    <source>
        <dbReference type="ARBA" id="ARBA00022692"/>
    </source>
</evidence>
<dbReference type="InterPro" id="IPR038050">
    <property type="entry name" value="Neuro_actylchol_rec"/>
</dbReference>
<dbReference type="InterPro" id="IPR036734">
    <property type="entry name" value="Neur_chan_lig-bd_sf"/>
</dbReference>
<dbReference type="CDD" id="cd19051">
    <property type="entry name" value="LGIC_TM_cation"/>
    <property type="match status" value="1"/>
</dbReference>
<feature type="transmembrane region" description="Helical" evidence="5">
    <location>
        <begin position="252"/>
        <end position="273"/>
    </location>
</feature>
<evidence type="ECO:0000259" key="6">
    <source>
        <dbReference type="Pfam" id="PF02931"/>
    </source>
</evidence>
<keyword evidence="8" id="KW-0675">Receptor</keyword>
<organism evidence="8 9">
    <name type="scientific">Folsomia candida</name>
    <name type="common">Springtail</name>
    <dbReference type="NCBI Taxonomy" id="158441"/>
    <lineage>
        <taxon>Eukaryota</taxon>
        <taxon>Metazoa</taxon>
        <taxon>Ecdysozoa</taxon>
        <taxon>Arthropoda</taxon>
        <taxon>Hexapoda</taxon>
        <taxon>Collembola</taxon>
        <taxon>Entomobryomorpha</taxon>
        <taxon>Isotomoidea</taxon>
        <taxon>Isotomidae</taxon>
        <taxon>Proisotominae</taxon>
        <taxon>Folsomia</taxon>
    </lineage>
</organism>
<dbReference type="OrthoDB" id="410315at2759"/>
<sequence length="430" mass="49452">MEKIPVRIILWLVVFGFVLFKLVWGGTPNPNRRISMLKNYDKLALPNFKLNRKFNESLVTVTLGSLTLTHFSIEEEKQTFELEAWPYFSWRDNRLAWQPENNESGNGKIHFSSSEIWLPDILLYNSAQPTNLNIYGLSQAIVSRDGTVSWVPPSKFVVYCDLNLRKWPRDLQKCTVKLGSWTHDSTEIDMQFGKVEGEDEKVKVLEDFKKEDMEWELVDKKAIRESRSYECCPDESYTSITYQFNIQRKSSLYTYTVFLPAVLISFVNLVLFLQPADSTGRVTVAAVNFLVISLFLIFFRTRLPEVDHVPYIVILYGWNLILVTLNILTSALVINLLIGSSTPPRFLQPIYNPTFLSILCLQHVQASDRRKSQIGGSIMKRTTDDAEASREFAETRTGRVSEWVLLAATVDRLSFVLYSTITFILLACFC</sequence>
<dbReference type="GO" id="GO:0004888">
    <property type="term" value="F:transmembrane signaling receptor activity"/>
    <property type="evidence" value="ECO:0007669"/>
    <property type="project" value="InterPro"/>
</dbReference>
<evidence type="ECO:0000256" key="5">
    <source>
        <dbReference type="SAM" id="Phobius"/>
    </source>
</evidence>
<feature type="domain" description="Neurotransmitter-gated ion-channel transmembrane" evidence="7">
    <location>
        <begin position="258"/>
        <end position="380"/>
    </location>
</feature>
<evidence type="ECO:0000256" key="3">
    <source>
        <dbReference type="ARBA" id="ARBA00022989"/>
    </source>
</evidence>
<keyword evidence="2 5" id="KW-0812">Transmembrane</keyword>
<name>A0A226F3X4_FOLCA</name>
<evidence type="ECO:0000256" key="1">
    <source>
        <dbReference type="ARBA" id="ARBA00004141"/>
    </source>
</evidence>
<dbReference type="InterPro" id="IPR006201">
    <property type="entry name" value="Neur_channel"/>
</dbReference>
<dbReference type="Pfam" id="PF02932">
    <property type="entry name" value="Neur_chan_memb"/>
    <property type="match status" value="1"/>
</dbReference>
<dbReference type="EMBL" id="LNIX01000001">
    <property type="protein sequence ID" value="OXA63891.1"/>
    <property type="molecule type" value="Genomic_DNA"/>
</dbReference>
<dbReference type="Gene3D" id="1.20.58.390">
    <property type="entry name" value="Neurotransmitter-gated ion-channel transmembrane domain"/>
    <property type="match status" value="1"/>
</dbReference>
<feature type="transmembrane region" description="Helical" evidence="5">
    <location>
        <begin position="6"/>
        <end position="24"/>
    </location>
</feature>
<dbReference type="PRINTS" id="PR00252">
    <property type="entry name" value="NRIONCHANNEL"/>
</dbReference>